<dbReference type="EMBL" id="CAMXCT020006581">
    <property type="protein sequence ID" value="CAL1169767.1"/>
    <property type="molecule type" value="Genomic_DNA"/>
</dbReference>
<evidence type="ECO:0000256" key="1">
    <source>
        <dbReference type="SAM" id="MobiDB-lite"/>
    </source>
</evidence>
<gene>
    <name evidence="2" type="ORF">C1SCF055_LOCUS41139</name>
</gene>
<feature type="compositionally biased region" description="Acidic residues" evidence="1">
    <location>
        <begin position="661"/>
        <end position="683"/>
    </location>
</feature>
<dbReference type="EMBL" id="CAMXCT030006581">
    <property type="protein sequence ID" value="CAL4803704.1"/>
    <property type="molecule type" value="Genomic_DNA"/>
</dbReference>
<sequence length="690" mass="79289">MKVLSFYKKLLTDEKEAKDVVAAPKRKLASAQERKDLKQAKKIAKEKLRRNKQFLCQKAFPEIVGKSYVWKWWKTAKREAWDQLPEQVQWRLVATPNTWRAKLGLPRKGREEFRRSKIPEPIQIELDFLVLEHARGRSDVSERREVVTTDHAATLKGLINDWNSSYDESKQIVEAHNKEILAKIDAGTLTAEAAIRALTPLPKQVEMPTKSWCRHFLRNFGYSLLSNGCDTQAWLPYSHPDMETSRAHMRDLLQSKCHPALVLNYDQMWRTAFSFGGKLLWKDRQDAGRRCLKRKVGPKTDKKQHHIKGSRRSITALTSSWSDGSRGPIAFCIPEQAMPIADIKRFNESHVGESMIISSQTSSHFMNADTYGLTVTDENAQGVHVVFPSSDASSSKATRWMVKPRTRTPFEKLDIRANGQVKREVANWLSVAEMSYKAWTSLERKVFQSAWIVCGYVDSLVGTEHMELPSMNEAQELFNDLFKDYGVASTPQRCTSFEWQIQVNDEWQSLPYEIASSYVRTLMVHCHELFEAKKKAEALLGEDPEEKKKKTRDAKELHESLKKSQRWIVFNPKTGQLATQHWLQKHIKADAAGKPVVKNSKSRVKPWVMVFHFESQDGETVLSLQRDPDKPQQKIRCVDIRNGQSHAALSFFMQGYQHFLDEEDEQDDGEESEDTMVGEDEGLEGLPCPR</sequence>
<organism evidence="2">
    <name type="scientific">Cladocopium goreaui</name>
    <dbReference type="NCBI Taxonomy" id="2562237"/>
    <lineage>
        <taxon>Eukaryota</taxon>
        <taxon>Sar</taxon>
        <taxon>Alveolata</taxon>
        <taxon>Dinophyceae</taxon>
        <taxon>Suessiales</taxon>
        <taxon>Symbiodiniaceae</taxon>
        <taxon>Cladocopium</taxon>
    </lineage>
</organism>
<keyword evidence="4" id="KW-1185">Reference proteome</keyword>
<proteinExistence type="predicted"/>
<dbReference type="AlphaFoldDB" id="A0A9P1GLU7"/>
<evidence type="ECO:0000313" key="4">
    <source>
        <dbReference type="Proteomes" id="UP001152797"/>
    </source>
</evidence>
<feature type="region of interest" description="Disordered" evidence="1">
    <location>
        <begin position="660"/>
        <end position="690"/>
    </location>
</feature>
<protein>
    <submittedName>
        <fullName evidence="2">Uncharacterized protein</fullName>
    </submittedName>
</protein>
<accession>A0A9P1GLU7</accession>
<reference evidence="2" key="1">
    <citation type="submission" date="2022-10" db="EMBL/GenBank/DDBJ databases">
        <authorList>
            <person name="Chen Y."/>
            <person name="Dougan E. K."/>
            <person name="Chan C."/>
            <person name="Rhodes N."/>
            <person name="Thang M."/>
        </authorList>
    </citation>
    <scope>NUCLEOTIDE SEQUENCE</scope>
</reference>
<reference evidence="3 4" key="2">
    <citation type="submission" date="2024-05" db="EMBL/GenBank/DDBJ databases">
        <authorList>
            <person name="Chen Y."/>
            <person name="Shah S."/>
            <person name="Dougan E. K."/>
            <person name="Thang M."/>
            <person name="Chan C."/>
        </authorList>
    </citation>
    <scope>NUCLEOTIDE SEQUENCE [LARGE SCALE GENOMIC DNA]</scope>
</reference>
<name>A0A9P1GLU7_9DINO</name>
<evidence type="ECO:0000313" key="2">
    <source>
        <dbReference type="EMBL" id="CAI4016392.1"/>
    </source>
</evidence>
<dbReference type="EMBL" id="CAMXCT010006581">
    <property type="protein sequence ID" value="CAI4016392.1"/>
    <property type="molecule type" value="Genomic_DNA"/>
</dbReference>
<evidence type="ECO:0000313" key="3">
    <source>
        <dbReference type="EMBL" id="CAL4803704.1"/>
    </source>
</evidence>
<dbReference type="Proteomes" id="UP001152797">
    <property type="component" value="Unassembled WGS sequence"/>
</dbReference>
<comment type="caution">
    <text evidence="2">The sequence shown here is derived from an EMBL/GenBank/DDBJ whole genome shotgun (WGS) entry which is preliminary data.</text>
</comment>